<dbReference type="RefSeq" id="WP_329493928.1">
    <property type="nucleotide sequence ID" value="NZ_CP108460.1"/>
</dbReference>
<proteinExistence type="predicted"/>
<dbReference type="SUPFAM" id="SSF50370">
    <property type="entry name" value="Ricin B-like lectins"/>
    <property type="match status" value="1"/>
</dbReference>
<organism evidence="2 3">
    <name type="scientific">Kitasatospora herbaricolor</name>
    <dbReference type="NCBI Taxonomy" id="68217"/>
    <lineage>
        <taxon>Bacteria</taxon>
        <taxon>Bacillati</taxon>
        <taxon>Actinomycetota</taxon>
        <taxon>Actinomycetes</taxon>
        <taxon>Kitasatosporales</taxon>
        <taxon>Streptomycetaceae</taxon>
        <taxon>Kitasatospora</taxon>
    </lineage>
</organism>
<feature type="domain" description="Ricin B lectin" evidence="1">
    <location>
        <begin position="1"/>
        <end position="138"/>
    </location>
</feature>
<evidence type="ECO:0000313" key="3">
    <source>
        <dbReference type="Proteomes" id="UP001432014"/>
    </source>
</evidence>
<name>A0ABZ1WGI6_9ACTN</name>
<protein>
    <submittedName>
        <fullName evidence="2">Ricin-type beta-trefoil lectin domain protein</fullName>
    </submittedName>
</protein>
<accession>A0ABZ1WGI6</accession>
<dbReference type="CDD" id="cd00161">
    <property type="entry name" value="beta-trefoil_Ricin-like"/>
    <property type="match status" value="1"/>
</dbReference>
<dbReference type="SMART" id="SM00458">
    <property type="entry name" value="RICIN"/>
    <property type="match status" value="1"/>
</dbReference>
<dbReference type="InterPro" id="IPR000772">
    <property type="entry name" value="Ricin_B_lectin"/>
</dbReference>
<dbReference type="EMBL" id="CP108482">
    <property type="protein sequence ID" value="WUS59976.1"/>
    <property type="molecule type" value="Genomic_DNA"/>
</dbReference>
<evidence type="ECO:0000259" key="1">
    <source>
        <dbReference type="SMART" id="SM00458"/>
    </source>
</evidence>
<dbReference type="Proteomes" id="UP001432014">
    <property type="component" value="Chromosome"/>
</dbReference>
<reference evidence="2 3" key="1">
    <citation type="submission" date="2022-10" db="EMBL/GenBank/DDBJ databases">
        <title>The complete genomes of actinobacterial strains from the NBC collection.</title>
        <authorList>
            <person name="Joergensen T.S."/>
            <person name="Alvarez Arevalo M."/>
            <person name="Sterndorff E.B."/>
            <person name="Faurdal D."/>
            <person name="Vuksanovic O."/>
            <person name="Mourched A.-S."/>
            <person name="Charusanti P."/>
            <person name="Shaw S."/>
            <person name="Blin K."/>
            <person name="Weber T."/>
        </authorList>
    </citation>
    <scope>NUCLEOTIDE SEQUENCE [LARGE SCALE GENOMIC DNA]</scope>
    <source>
        <strain evidence="2 3">NBC_01247</strain>
    </source>
</reference>
<keyword evidence="3" id="KW-1185">Reference proteome</keyword>
<evidence type="ECO:0000313" key="2">
    <source>
        <dbReference type="EMBL" id="WUS59976.1"/>
    </source>
</evidence>
<sequence>MTLYSGLPGGQGLALNTGAPPNQRIAVDSVWNGRNVHWRLRVNHPDATFEISDETSGKCVGVLGAADGYDLLAPSNCQGKASQRWYFNPGPGYQFMIRNVDSGRCLTVFAGDVRTPAPGQPVVAATCRPARGQLWGVGGGPHDAVWDLAIDYAAQKCQATADACSWNAESEAPAAPLPTSCESEVWYNGTSAPLDHTFTLTRTTGYSNEVGSELETSFETGAVTSLIAKVTAKLKISLKAVWSNSQSTANQTRFSVPPGQYGWVELARIAQKVTGTWTFDLGGIYPWTARDTIAIPLATGNGLSTVYSARASTTAPDCHS</sequence>
<gene>
    <name evidence="2" type="ORF">OG469_33485</name>
</gene>
<dbReference type="PROSITE" id="PS50231">
    <property type="entry name" value="RICIN_B_LECTIN"/>
    <property type="match status" value="1"/>
</dbReference>
<dbReference type="Gene3D" id="2.80.10.50">
    <property type="match status" value="1"/>
</dbReference>
<dbReference type="InterPro" id="IPR035992">
    <property type="entry name" value="Ricin_B-like_lectins"/>
</dbReference>